<reference evidence="17" key="1">
    <citation type="submission" date="2025-08" db="UniProtKB">
        <authorList>
            <consortium name="RefSeq"/>
        </authorList>
    </citation>
    <scope>IDENTIFICATION</scope>
</reference>
<evidence type="ECO:0000256" key="12">
    <source>
        <dbReference type="ARBA" id="ARBA00043073"/>
    </source>
</evidence>
<evidence type="ECO:0000313" key="17">
    <source>
        <dbReference type="RefSeq" id="XP_013883383.1"/>
    </source>
</evidence>
<sequence length="318" mass="36095">MRGRSPDLRHLLLFIVFSVLVEGASGFRVCSYNLQNFTAAKASNRRMLHTLSRVVYRCDICLLQHVVDPNGAAVKALIAKLNAYDASRFKSVSSKGLGKTPGDMQQYVFIYRTRSFNLTGQHQYEGRPFLRPPFVVRFQSSKAHIKEFILVPLHSDQDQAVQEIDWLYDVFEDVSVRWNNTNVMFLGDFHASCGYVTRDDRKNIRLYTNNSFSWLIGETVDSTVKDSTNCAYDRIVVHGQPFLMAIEPYSGQVYNFGRFHKLSRTMVLEVSDHYPVMVQLKSSAPRPPPSGHASADPPRCLCDRSVLPAGSVIVCFKR</sequence>
<evidence type="ECO:0000256" key="3">
    <source>
        <dbReference type="ARBA" id="ARBA00022722"/>
    </source>
</evidence>
<evidence type="ECO:0000256" key="9">
    <source>
        <dbReference type="ARBA" id="ARBA00023180"/>
    </source>
</evidence>
<dbReference type="Gene3D" id="3.60.10.10">
    <property type="entry name" value="Endonuclease/exonuclease/phosphatase"/>
    <property type="match status" value="1"/>
</dbReference>
<dbReference type="AlphaFoldDB" id="A0A2I4CTR1"/>
<dbReference type="PANTHER" id="PTHR11371:SF28">
    <property type="entry name" value="DEOXYRIBONUCLEASE-1-LIKE 1"/>
    <property type="match status" value="1"/>
</dbReference>
<dbReference type="KEGG" id="alim:106531967"/>
<dbReference type="Proteomes" id="UP000192220">
    <property type="component" value="Unplaced"/>
</dbReference>
<dbReference type="GeneID" id="106531967"/>
<evidence type="ECO:0000256" key="6">
    <source>
        <dbReference type="ARBA" id="ARBA00022801"/>
    </source>
</evidence>
<dbReference type="GO" id="GO:0005783">
    <property type="term" value="C:endoplasmic reticulum"/>
    <property type="evidence" value="ECO:0007669"/>
    <property type="project" value="UniProtKB-SubCell"/>
</dbReference>
<dbReference type="GO" id="GO:0004530">
    <property type="term" value="F:deoxyribonuclease I activity"/>
    <property type="evidence" value="ECO:0007669"/>
    <property type="project" value="TreeGrafter"/>
</dbReference>
<dbReference type="SUPFAM" id="SSF56219">
    <property type="entry name" value="DNase I-like"/>
    <property type="match status" value="1"/>
</dbReference>
<dbReference type="PANTHER" id="PTHR11371">
    <property type="entry name" value="DEOXYRIBONUCLEASE"/>
    <property type="match status" value="1"/>
</dbReference>
<comment type="similarity">
    <text evidence="2">Belongs to the DNase I family.</text>
</comment>
<keyword evidence="8 13" id="KW-1015">Disulfide bond</keyword>
<dbReference type="InParanoid" id="A0A2I4CTR1"/>
<dbReference type="Pfam" id="PF03372">
    <property type="entry name" value="Exo_endo_phos"/>
    <property type="match status" value="1"/>
</dbReference>
<organism evidence="16 17">
    <name type="scientific">Austrofundulus limnaeus</name>
    <name type="common">Annual killifish</name>
    <dbReference type="NCBI Taxonomy" id="52670"/>
    <lineage>
        <taxon>Eukaryota</taxon>
        <taxon>Metazoa</taxon>
        <taxon>Chordata</taxon>
        <taxon>Craniata</taxon>
        <taxon>Vertebrata</taxon>
        <taxon>Euteleostomi</taxon>
        <taxon>Actinopterygii</taxon>
        <taxon>Neopterygii</taxon>
        <taxon>Teleostei</taxon>
        <taxon>Neoteleostei</taxon>
        <taxon>Acanthomorphata</taxon>
        <taxon>Ovalentaria</taxon>
        <taxon>Atherinomorphae</taxon>
        <taxon>Cyprinodontiformes</taxon>
        <taxon>Rivulidae</taxon>
        <taxon>Austrofundulus</taxon>
    </lineage>
</organism>
<feature type="disulfide bond" description="Essential for enzymatic activity" evidence="13">
    <location>
        <begin position="193"/>
        <end position="230"/>
    </location>
</feature>
<keyword evidence="3" id="KW-0540">Nuclease</keyword>
<keyword evidence="9" id="KW-0325">Glycoprotein</keyword>
<feature type="chain" id="PRO_5014120101" description="Deoxyribonuclease-1-like 1" evidence="14">
    <location>
        <begin position="27"/>
        <end position="318"/>
    </location>
</feature>
<dbReference type="GO" id="GO:0005634">
    <property type="term" value="C:nucleus"/>
    <property type="evidence" value="ECO:0007669"/>
    <property type="project" value="TreeGrafter"/>
</dbReference>
<dbReference type="OrthoDB" id="10061407at2759"/>
<gene>
    <name evidence="17" type="primary">LOC106531967</name>
</gene>
<evidence type="ECO:0000256" key="13">
    <source>
        <dbReference type="PIRSR" id="PIRSR000988-2"/>
    </source>
</evidence>
<keyword evidence="4 14" id="KW-0732">Signal</keyword>
<dbReference type="CDD" id="cd10282">
    <property type="entry name" value="DNase1"/>
    <property type="match status" value="1"/>
</dbReference>
<dbReference type="PIRSF" id="PIRSF000988">
    <property type="entry name" value="DNase_I_euk"/>
    <property type="match status" value="1"/>
</dbReference>
<dbReference type="GO" id="GO:0003677">
    <property type="term" value="F:DNA binding"/>
    <property type="evidence" value="ECO:0007669"/>
    <property type="project" value="TreeGrafter"/>
</dbReference>
<name>A0A2I4CTR1_AUSLI</name>
<evidence type="ECO:0000256" key="7">
    <source>
        <dbReference type="ARBA" id="ARBA00022824"/>
    </source>
</evidence>
<dbReference type="SMART" id="SM00476">
    <property type="entry name" value="DNaseIc"/>
    <property type="match status" value="1"/>
</dbReference>
<evidence type="ECO:0000256" key="14">
    <source>
        <dbReference type="SAM" id="SignalP"/>
    </source>
</evidence>
<dbReference type="InterPro" id="IPR016202">
    <property type="entry name" value="DNase_I"/>
</dbReference>
<dbReference type="RefSeq" id="XP_013883383.1">
    <property type="nucleotide sequence ID" value="XM_014027929.1"/>
</dbReference>
<keyword evidence="16" id="KW-1185">Reference proteome</keyword>
<comment type="subcellular location">
    <subcellularLocation>
        <location evidence="1">Endoplasmic reticulum</location>
    </subcellularLocation>
</comment>
<dbReference type="InterPro" id="IPR036691">
    <property type="entry name" value="Endo/exonu/phosph_ase_sf"/>
</dbReference>
<evidence type="ECO:0000256" key="2">
    <source>
        <dbReference type="ARBA" id="ARBA00007359"/>
    </source>
</evidence>
<evidence type="ECO:0000256" key="8">
    <source>
        <dbReference type="ARBA" id="ARBA00023157"/>
    </source>
</evidence>
<evidence type="ECO:0000256" key="11">
    <source>
        <dbReference type="ARBA" id="ARBA00042003"/>
    </source>
</evidence>
<dbReference type="PRINTS" id="PR00130">
    <property type="entry name" value="DNASEI"/>
</dbReference>
<feature type="domain" description="Endonuclease/exonuclease/phosphatase" evidence="15">
    <location>
        <begin position="30"/>
        <end position="273"/>
    </location>
</feature>
<evidence type="ECO:0000256" key="1">
    <source>
        <dbReference type="ARBA" id="ARBA00004240"/>
    </source>
</evidence>
<dbReference type="InterPro" id="IPR005135">
    <property type="entry name" value="Endo/exonuclease/phosphatase"/>
</dbReference>
<keyword evidence="7" id="KW-0256">Endoplasmic reticulum</keyword>
<feature type="signal peptide" evidence="14">
    <location>
        <begin position="1"/>
        <end position="26"/>
    </location>
</feature>
<protein>
    <recommendedName>
        <fullName evidence="10">Deoxyribonuclease-1-like 1</fullName>
    </recommendedName>
    <alternativeName>
        <fullName evidence="12">DNase X</fullName>
    </alternativeName>
    <alternativeName>
        <fullName evidence="11">Deoxyribonuclease I-like 1</fullName>
    </alternativeName>
</protein>
<evidence type="ECO:0000313" key="16">
    <source>
        <dbReference type="Proteomes" id="UP000192220"/>
    </source>
</evidence>
<evidence type="ECO:0000256" key="10">
    <source>
        <dbReference type="ARBA" id="ARBA00041152"/>
    </source>
</evidence>
<evidence type="ECO:0000256" key="4">
    <source>
        <dbReference type="ARBA" id="ARBA00022729"/>
    </source>
</evidence>
<evidence type="ECO:0000256" key="5">
    <source>
        <dbReference type="ARBA" id="ARBA00022759"/>
    </source>
</evidence>
<dbReference type="STRING" id="52670.A0A2I4CTR1"/>
<evidence type="ECO:0000259" key="15">
    <source>
        <dbReference type="Pfam" id="PF03372"/>
    </source>
</evidence>
<dbReference type="GO" id="GO:0006308">
    <property type="term" value="P:DNA catabolic process"/>
    <property type="evidence" value="ECO:0007669"/>
    <property type="project" value="InterPro"/>
</dbReference>
<keyword evidence="5" id="KW-0255">Endonuclease</keyword>
<keyword evidence="6" id="KW-0378">Hydrolase</keyword>
<proteinExistence type="inferred from homology"/>
<accession>A0A2I4CTR1</accession>